<keyword evidence="1" id="KW-0472">Membrane</keyword>
<keyword evidence="1" id="KW-1133">Transmembrane helix</keyword>
<dbReference type="EMBL" id="FXAW01000002">
    <property type="protein sequence ID" value="SMG21908.1"/>
    <property type="molecule type" value="Genomic_DNA"/>
</dbReference>
<evidence type="ECO:0000256" key="1">
    <source>
        <dbReference type="SAM" id="Phobius"/>
    </source>
</evidence>
<dbReference type="Pfam" id="PF26566">
    <property type="entry name" value="PH_40"/>
    <property type="match status" value="1"/>
</dbReference>
<dbReference type="InterPro" id="IPR058916">
    <property type="entry name" value="PH_40"/>
</dbReference>
<reference evidence="4" key="1">
    <citation type="submission" date="2017-04" db="EMBL/GenBank/DDBJ databases">
        <authorList>
            <person name="Varghese N."/>
            <person name="Submissions S."/>
        </authorList>
    </citation>
    <scope>NUCLEOTIDE SEQUENCE [LARGE SCALE GENOMIC DNA]</scope>
    <source>
        <strain evidence="4">DSM 4125</strain>
    </source>
</reference>
<protein>
    <recommendedName>
        <fullName evidence="2">PH domain-containing protein</fullName>
    </recommendedName>
</protein>
<organism evidence="3 4">
    <name type="scientific">Marivirga sericea</name>
    <dbReference type="NCBI Taxonomy" id="1028"/>
    <lineage>
        <taxon>Bacteria</taxon>
        <taxon>Pseudomonadati</taxon>
        <taxon>Bacteroidota</taxon>
        <taxon>Cytophagia</taxon>
        <taxon>Cytophagales</taxon>
        <taxon>Marivirgaceae</taxon>
        <taxon>Marivirga</taxon>
    </lineage>
</organism>
<dbReference type="Proteomes" id="UP000193804">
    <property type="component" value="Unassembled WGS sequence"/>
</dbReference>
<evidence type="ECO:0000313" key="4">
    <source>
        <dbReference type="Proteomes" id="UP000193804"/>
    </source>
</evidence>
<keyword evidence="1" id="KW-0812">Transmembrane</keyword>
<proteinExistence type="predicted"/>
<name>A0A1X7J2S3_9BACT</name>
<accession>A0A1X7J2S3</accession>
<gene>
    <name evidence="3" type="ORF">SAMN05661096_01246</name>
</gene>
<evidence type="ECO:0000313" key="3">
    <source>
        <dbReference type="EMBL" id="SMG21908.1"/>
    </source>
</evidence>
<sequence length="151" mass="17782">MPIFMLISIPIAYYLKGYSWEESFIVGPLFNIGMFVVLGCLPTLIIHISHYWNSKDLRVFIDDEAGKITIDQDQTYQYNLESLEFTEHLALSKKRNEDGKFRILTPWSNYSYIKIKTEDNQEFTISSIVISTEDFPFEVNQKKYTLWPAIY</sequence>
<feature type="domain" description="PH" evidence="2">
    <location>
        <begin position="3"/>
        <end position="135"/>
    </location>
</feature>
<evidence type="ECO:0000259" key="2">
    <source>
        <dbReference type="Pfam" id="PF26566"/>
    </source>
</evidence>
<dbReference type="AlphaFoldDB" id="A0A1X7J2S3"/>
<feature type="transmembrane region" description="Helical" evidence="1">
    <location>
        <begin position="24"/>
        <end position="48"/>
    </location>
</feature>
<keyword evidence="4" id="KW-1185">Reference proteome</keyword>